<evidence type="ECO:0000313" key="1">
    <source>
        <dbReference type="EMBL" id="JAE32033.1"/>
    </source>
</evidence>
<organism evidence="1">
    <name type="scientific">Arundo donax</name>
    <name type="common">Giant reed</name>
    <name type="synonym">Donax arundinaceus</name>
    <dbReference type="NCBI Taxonomy" id="35708"/>
    <lineage>
        <taxon>Eukaryota</taxon>
        <taxon>Viridiplantae</taxon>
        <taxon>Streptophyta</taxon>
        <taxon>Embryophyta</taxon>
        <taxon>Tracheophyta</taxon>
        <taxon>Spermatophyta</taxon>
        <taxon>Magnoliopsida</taxon>
        <taxon>Liliopsida</taxon>
        <taxon>Poales</taxon>
        <taxon>Poaceae</taxon>
        <taxon>PACMAD clade</taxon>
        <taxon>Arundinoideae</taxon>
        <taxon>Arundineae</taxon>
        <taxon>Arundo</taxon>
    </lineage>
</organism>
<name>A0A0A9HGL3_ARUDO</name>
<protein>
    <submittedName>
        <fullName evidence="1">Uncharacterized protein</fullName>
    </submittedName>
</protein>
<sequence length="39" mass="4470">MAQLSVERLLLVLSAPQKSTKSVRIQNIICLRTNEFKQI</sequence>
<dbReference type="EMBL" id="GBRH01165863">
    <property type="protein sequence ID" value="JAE32033.1"/>
    <property type="molecule type" value="Transcribed_RNA"/>
</dbReference>
<reference evidence="1" key="1">
    <citation type="submission" date="2014-09" db="EMBL/GenBank/DDBJ databases">
        <authorList>
            <person name="Magalhaes I.L.F."/>
            <person name="Oliveira U."/>
            <person name="Santos F.R."/>
            <person name="Vidigal T.H.D.A."/>
            <person name="Brescovit A.D."/>
            <person name="Santos A.J."/>
        </authorList>
    </citation>
    <scope>NUCLEOTIDE SEQUENCE</scope>
    <source>
        <tissue evidence="1">Shoot tissue taken approximately 20 cm above the soil surface</tissue>
    </source>
</reference>
<accession>A0A0A9HGL3</accession>
<proteinExistence type="predicted"/>
<dbReference type="AlphaFoldDB" id="A0A0A9HGL3"/>
<reference evidence="1" key="2">
    <citation type="journal article" date="2015" name="Data Brief">
        <title>Shoot transcriptome of the giant reed, Arundo donax.</title>
        <authorList>
            <person name="Barrero R.A."/>
            <person name="Guerrero F.D."/>
            <person name="Moolhuijzen P."/>
            <person name="Goolsby J.A."/>
            <person name="Tidwell J."/>
            <person name="Bellgard S.E."/>
            <person name="Bellgard M.I."/>
        </authorList>
    </citation>
    <scope>NUCLEOTIDE SEQUENCE</scope>
    <source>
        <tissue evidence="1">Shoot tissue taken approximately 20 cm above the soil surface</tissue>
    </source>
</reference>